<dbReference type="EMBL" id="MTCY01000020">
    <property type="protein sequence ID" value="OWP77098.1"/>
    <property type="molecule type" value="Genomic_DNA"/>
</dbReference>
<dbReference type="AlphaFoldDB" id="A0A246GAK2"/>
<protein>
    <submittedName>
        <fullName evidence="1">Uncharacterized protein</fullName>
    </submittedName>
</protein>
<sequence length="78" mass="9237">MEAIKQTVKVINHQINITLPDDFNADEVEVIILPAERKEYIIPQWQIDQVRERTENYLKNPKDASNIDDFLKEIEDEL</sequence>
<evidence type="ECO:0000313" key="1">
    <source>
        <dbReference type="EMBL" id="OWP77098.1"/>
    </source>
</evidence>
<accession>A0A246GAK2</accession>
<dbReference type="Proteomes" id="UP000198034">
    <property type="component" value="Unassembled WGS sequence"/>
</dbReference>
<evidence type="ECO:0000313" key="2">
    <source>
        <dbReference type="Proteomes" id="UP000198034"/>
    </source>
</evidence>
<name>A0A246GAK2_9FLAO</name>
<comment type="caution">
    <text evidence="1">The sequence shown here is derived from an EMBL/GenBank/DDBJ whole genome shotgun (WGS) entry which is preliminary data.</text>
</comment>
<proteinExistence type="predicted"/>
<organism evidence="1 2">
    <name type="scientific">Flavobacterium columnare</name>
    <dbReference type="NCBI Taxonomy" id="996"/>
    <lineage>
        <taxon>Bacteria</taxon>
        <taxon>Pseudomonadati</taxon>
        <taxon>Bacteroidota</taxon>
        <taxon>Flavobacteriia</taxon>
        <taxon>Flavobacteriales</taxon>
        <taxon>Flavobacteriaceae</taxon>
        <taxon>Flavobacterium</taxon>
    </lineage>
</organism>
<gene>
    <name evidence="1" type="ORF">BWK62_08315</name>
</gene>
<reference evidence="1 2" key="1">
    <citation type="journal article" date="2017" name="Infect. Genet. Evol.">
        <title>Comparative genome analysis of fish pathogen Flavobacterium columnare reveals extensive sequence diversity within the species.</title>
        <authorList>
            <person name="Kayansamruaj P."/>
            <person name="Dong H.T."/>
            <person name="Hirono I."/>
            <person name="Kondo H."/>
            <person name="Senapin S."/>
            <person name="Rodkhum C."/>
        </authorList>
    </citation>
    <scope>NUCLEOTIDE SEQUENCE [LARGE SCALE GENOMIC DNA]</scope>
    <source>
        <strain evidence="1 2">1214</strain>
    </source>
</reference>